<reference evidence="2" key="1">
    <citation type="submission" date="2023-10" db="EMBL/GenBank/DDBJ databases">
        <authorList>
            <person name="Chen Y."/>
            <person name="Shah S."/>
            <person name="Dougan E. K."/>
            <person name="Thang M."/>
            <person name="Chan C."/>
        </authorList>
    </citation>
    <scope>NUCLEOTIDE SEQUENCE [LARGE SCALE GENOMIC DNA]</scope>
</reference>
<evidence type="ECO:0000313" key="2">
    <source>
        <dbReference type="EMBL" id="CAK0833375.1"/>
    </source>
</evidence>
<gene>
    <name evidence="2" type="ORF">PCOR1329_LOCUS31095</name>
</gene>
<feature type="region of interest" description="Disordered" evidence="1">
    <location>
        <begin position="129"/>
        <end position="195"/>
    </location>
</feature>
<keyword evidence="3" id="KW-1185">Reference proteome</keyword>
<name>A0ABN9SNF4_9DINO</name>
<protein>
    <submittedName>
        <fullName evidence="2">Uncharacterized protein</fullName>
    </submittedName>
</protein>
<sequence length="195" mass="21208">MLMHYKRAFKLLSFMKQNKAKVLILGNKNQFGIDWKGRFEGIDFDTGIVDEKVISSAPKHYQLILCLDPALYARSLHRISVPVMMCATAREITQHPEILRVTDYLLPSPSSRHDAALRQFIGVEELARAGGDASMSEEPKRGASGGQDRGDGAAAATPRVPEGQGWPAQRRAGPESASTDQEGLGAASARGYGVE</sequence>
<comment type="caution">
    <text evidence="2">The sequence shown here is derived from an EMBL/GenBank/DDBJ whole genome shotgun (WGS) entry which is preliminary data.</text>
</comment>
<dbReference type="Proteomes" id="UP001189429">
    <property type="component" value="Unassembled WGS sequence"/>
</dbReference>
<accession>A0ABN9SNF4</accession>
<evidence type="ECO:0000313" key="3">
    <source>
        <dbReference type="Proteomes" id="UP001189429"/>
    </source>
</evidence>
<dbReference type="EMBL" id="CAUYUJ010012147">
    <property type="protein sequence ID" value="CAK0833375.1"/>
    <property type="molecule type" value="Genomic_DNA"/>
</dbReference>
<organism evidence="2 3">
    <name type="scientific">Prorocentrum cordatum</name>
    <dbReference type="NCBI Taxonomy" id="2364126"/>
    <lineage>
        <taxon>Eukaryota</taxon>
        <taxon>Sar</taxon>
        <taxon>Alveolata</taxon>
        <taxon>Dinophyceae</taxon>
        <taxon>Prorocentrales</taxon>
        <taxon>Prorocentraceae</taxon>
        <taxon>Prorocentrum</taxon>
    </lineage>
</organism>
<proteinExistence type="predicted"/>
<evidence type="ECO:0000256" key="1">
    <source>
        <dbReference type="SAM" id="MobiDB-lite"/>
    </source>
</evidence>